<dbReference type="OrthoDB" id="39175at2759"/>
<dbReference type="GO" id="GO:0006351">
    <property type="term" value="P:DNA-templated transcription"/>
    <property type="evidence" value="ECO:0007669"/>
    <property type="project" value="InterPro"/>
</dbReference>
<evidence type="ECO:0000313" key="3">
    <source>
        <dbReference type="EMBL" id="OPB36802.1"/>
    </source>
</evidence>
<protein>
    <recommendedName>
        <fullName evidence="2">Xylanolytic transcriptional activator regulatory domain-containing protein</fullName>
    </recommendedName>
</protein>
<dbReference type="InterPro" id="IPR007219">
    <property type="entry name" value="XnlR_reg_dom"/>
</dbReference>
<dbReference type="PANTHER" id="PTHR46910">
    <property type="entry name" value="TRANSCRIPTION FACTOR PDR1"/>
    <property type="match status" value="1"/>
</dbReference>
<accession>A0A1T3C6T9</accession>
<reference evidence="3 4" key="1">
    <citation type="submission" date="2016-04" db="EMBL/GenBank/DDBJ databases">
        <title>Multiple horizontal gene transfer events from other fungi enriched the ability of the initially mycotrophic fungus Trichoderma (Ascomycota) to feed on dead plant biomass.</title>
        <authorList>
            <person name="Atanasova L."/>
            <person name="Chenthamara K."/>
            <person name="Zhang J."/>
            <person name="Grujic M."/>
            <person name="Henrissat B."/>
            <person name="Kuo A."/>
            <person name="Aertz A."/>
            <person name="Salamov A."/>
            <person name="Lipzen A."/>
            <person name="Labutti K."/>
            <person name="Barry K."/>
            <person name="Miao Y."/>
            <person name="Rahimi M.J."/>
            <person name="Shen Q."/>
            <person name="Grigoriev I.V."/>
            <person name="Kubicek C.P."/>
            <person name="Druzhinina I.S."/>
        </authorList>
    </citation>
    <scope>NUCLEOTIDE SEQUENCE [LARGE SCALE GENOMIC DNA]</scope>
    <source>
        <strain evidence="3 4">NJAU 4742</strain>
    </source>
</reference>
<dbReference type="InterPro" id="IPR050987">
    <property type="entry name" value="AtrR-like"/>
</dbReference>
<proteinExistence type="predicted"/>
<dbReference type="EMBL" id="LVVK01000023">
    <property type="protein sequence ID" value="OPB36802.1"/>
    <property type="molecule type" value="Genomic_DNA"/>
</dbReference>
<gene>
    <name evidence="3" type="ORF">A0O28_0058820</name>
</gene>
<evidence type="ECO:0000259" key="2">
    <source>
        <dbReference type="SMART" id="SM00906"/>
    </source>
</evidence>
<sequence>MIQAQSEKLDLLLQRTEDNSRVLNKKLMGEPEEYIPLNAEQYSAAMSYKHLLPFFRGPSGMTFYMSAVGMIGSGIESTDRETYSTLDGEIIVENSSENIGNDFNDQDIDNFSTPATASPQYGLPLNTLEEIDGDMAVHLVHLYDNFVGVTHPILPIGVLMRHVRELYPALAAESHSSVRDILVNQMSRSDFNIIKMVFAIAMVIQDSSHEAAATKLHASIQRDVDNTIWAATAEIGDLQVLILVSIYHSIKGNSRLAWRIVGNLTRLILEFGLHKNKVLMSMFKEPSSYQLAINMFWTAFVLDCQLSYSLGLPRHIQDKDIDNSIPLPDDSPYISAMIDYCRLGSRICESISNVFGGLSHYAQEWRESFEFFQNHLNQWQEKHVPKVLDPNSTEPDAIKIRHFSTLLYLRANQLRLVLIRPALYSLQLQEATNSDLWAMAVNIAYDSFQILLDLFGETNIYKMQQTQYNYFLITALGAVLGVLAQEKSALATGKVDDATLTKAHEFVTAALDLLKSTTVFSKTSEHQYAKVISLCRRLGLLPMTPSENPNPLFDSFDVSLFQDFNGDTDLSHFMLSEYQLGPMWADLDIA</sequence>
<organism evidence="3 4">
    <name type="scientific">Trichoderma guizhouense</name>
    <dbReference type="NCBI Taxonomy" id="1491466"/>
    <lineage>
        <taxon>Eukaryota</taxon>
        <taxon>Fungi</taxon>
        <taxon>Dikarya</taxon>
        <taxon>Ascomycota</taxon>
        <taxon>Pezizomycotina</taxon>
        <taxon>Sordariomycetes</taxon>
        <taxon>Hypocreomycetidae</taxon>
        <taxon>Hypocreales</taxon>
        <taxon>Hypocreaceae</taxon>
        <taxon>Trichoderma</taxon>
    </lineage>
</organism>
<name>A0A1T3C6T9_9HYPO</name>
<dbReference type="PANTHER" id="PTHR46910:SF13">
    <property type="entry name" value="SPECIFIC TRANSCRIPTION FACTOR, PUTATIVE (AFU_ORTHOLOGUE AFUA_4G06190)-RELATED"/>
    <property type="match status" value="1"/>
</dbReference>
<dbReference type="Pfam" id="PF04082">
    <property type="entry name" value="Fungal_trans"/>
    <property type="match status" value="1"/>
</dbReference>
<dbReference type="CDD" id="cd12148">
    <property type="entry name" value="fungal_TF_MHR"/>
    <property type="match status" value="1"/>
</dbReference>
<dbReference type="GO" id="GO:0008270">
    <property type="term" value="F:zinc ion binding"/>
    <property type="evidence" value="ECO:0007669"/>
    <property type="project" value="InterPro"/>
</dbReference>
<dbReference type="GO" id="GO:0003677">
    <property type="term" value="F:DNA binding"/>
    <property type="evidence" value="ECO:0007669"/>
    <property type="project" value="InterPro"/>
</dbReference>
<feature type="domain" description="Xylanolytic transcriptional activator regulatory" evidence="2">
    <location>
        <begin position="257"/>
        <end position="332"/>
    </location>
</feature>
<dbReference type="Proteomes" id="UP000191004">
    <property type="component" value="Unassembled WGS sequence"/>
</dbReference>
<evidence type="ECO:0000256" key="1">
    <source>
        <dbReference type="ARBA" id="ARBA00023242"/>
    </source>
</evidence>
<comment type="caution">
    <text evidence="3">The sequence shown here is derived from an EMBL/GenBank/DDBJ whole genome shotgun (WGS) entry which is preliminary data.</text>
</comment>
<dbReference type="GO" id="GO:0003700">
    <property type="term" value="F:DNA-binding transcription factor activity"/>
    <property type="evidence" value="ECO:0007669"/>
    <property type="project" value="InterPro"/>
</dbReference>
<keyword evidence="1" id="KW-0539">Nucleus</keyword>
<dbReference type="AlphaFoldDB" id="A0A1T3C6T9"/>
<keyword evidence="4" id="KW-1185">Reference proteome</keyword>
<evidence type="ECO:0000313" key="4">
    <source>
        <dbReference type="Proteomes" id="UP000191004"/>
    </source>
</evidence>
<dbReference type="SMART" id="SM00906">
    <property type="entry name" value="Fungal_trans"/>
    <property type="match status" value="1"/>
</dbReference>